<sequence>MDEQRGLGPIYGSFRSRNIEGREGKKKPNRGTESDISQQRFRCFSVSLDEGQDDQKKYQWNTQRESSSLSVRVARTREGRPGLRLAAASRHGSGCYQFFEFFEGDGGVRIGHRKVGDQHEIQDSNSNIELTVQYYSVERNFHGDVFDLHQQDEEIFKKIEEVSYQGSGRPPRLSILLNGWEKIDRALDCLTRLWDANPLQGVPKSWWKSRLEFRRVLQAVVKHEYEESKKTQITVYGLVGEFEKLALQPKNEETAERLAKEARDIAGSSKEEAQRTTPQTQRNSKPIYRIKLRPGPTFRAPRDESGRLVEIKIHQGQKYYLRWPSGTSGKFYERVCAVSAEDAEIANTSVEILYSMVVCFPEGEVPKAQTFTVAGRPDKTTYQRIKAALKAIDTAPENSPATAIYKSVLLGEPSQALRQSDTAKEIYQQVLAETLDASQQNAAETALSYNFTVVQGPPGTGKTTTITTIQEAYIRAKTARRQNPDSADPSAHILVTAPTNSAVNHLAKQWKQRVLADKSGLLKQFTVVRWVPDGFYRPVKNTNGGSKERKEVELEYEDGSDDDEEDDDVASSLMLEIADSVKGDFPSEYSIMNHRKAHPRWDEYESLFIEVLAGGVAAKEKMSHFSEVRADIDFEILKKATIVFSTAMGAGTYQVRRYFPAGLVIVDEAGQATEPLAAVPMCIRDMEHFVLVGDHVQLPPLSKYHIPILGMSLLEKLAGFRKRSIEEGGKKGISAPHSSLQRTENVEERRKVEGQKNRGREQIDPEELDADLHVFHEESEADNSFERPANTPPDALKIQWGLLQNNYRSRPRIVDLISKFFYEGQLQDQNLDFFNWYFDPQKNRPYYRPAILWQEIYQNSDTKNQNTQSYYNLCSIYPILDLLYELETKGREISVNDVAIIPMYSSQVSLLRAAVKKFLLGPMRNIRIDTVESFQGQEKKYIIVDLVRSNKNGDIGFIHDVRRLNVAISRGMEKTIIVGDRTMFTRPRFNNRQNPILSGIANEVTSTVGAVRFSRPQGEYRERYPGLEQLAEA</sequence>
<feature type="region of interest" description="Disordered" evidence="2">
    <location>
        <begin position="256"/>
        <end position="284"/>
    </location>
</feature>
<feature type="compositionally biased region" description="Basic and acidic residues" evidence="2">
    <location>
        <begin position="744"/>
        <end position="763"/>
    </location>
</feature>
<proteinExistence type="predicted"/>
<dbReference type="InterPro" id="IPR027417">
    <property type="entry name" value="P-loop_NTPase"/>
</dbReference>
<feature type="domain" description="AAA+ ATPase" evidence="3">
    <location>
        <begin position="448"/>
        <end position="732"/>
    </location>
</feature>
<keyword evidence="1" id="KW-0378">Hydrolase</keyword>
<accession>A0AAN8MEQ6</accession>
<organism evidence="4 5">
    <name type="scientific">Orbilia javanica</name>
    <dbReference type="NCBI Taxonomy" id="47235"/>
    <lineage>
        <taxon>Eukaryota</taxon>
        <taxon>Fungi</taxon>
        <taxon>Dikarya</taxon>
        <taxon>Ascomycota</taxon>
        <taxon>Pezizomycotina</taxon>
        <taxon>Orbiliomycetes</taxon>
        <taxon>Orbiliales</taxon>
        <taxon>Orbiliaceae</taxon>
        <taxon>Orbilia</taxon>
    </lineage>
</organism>
<dbReference type="InterPro" id="IPR041677">
    <property type="entry name" value="DNA2/NAM7_AAA_11"/>
</dbReference>
<evidence type="ECO:0000256" key="1">
    <source>
        <dbReference type="ARBA" id="ARBA00022806"/>
    </source>
</evidence>
<keyword evidence="1" id="KW-0347">Helicase</keyword>
<evidence type="ECO:0000313" key="4">
    <source>
        <dbReference type="EMBL" id="KAK6329948.1"/>
    </source>
</evidence>
<dbReference type="AlphaFoldDB" id="A0AAN8MEQ6"/>
<reference evidence="4 5" key="1">
    <citation type="submission" date="2019-10" db="EMBL/GenBank/DDBJ databases">
        <authorList>
            <person name="Palmer J.M."/>
        </authorList>
    </citation>
    <scope>NUCLEOTIDE SEQUENCE [LARGE SCALE GENOMIC DNA]</scope>
    <source>
        <strain evidence="4 5">TWF718</strain>
    </source>
</reference>
<evidence type="ECO:0000256" key="2">
    <source>
        <dbReference type="SAM" id="MobiDB-lite"/>
    </source>
</evidence>
<feature type="region of interest" description="Disordered" evidence="2">
    <location>
        <begin position="1"/>
        <end position="38"/>
    </location>
</feature>
<feature type="compositionally biased region" description="Polar residues" evidence="2">
    <location>
        <begin position="275"/>
        <end position="284"/>
    </location>
</feature>
<dbReference type="PANTHER" id="PTHR10887">
    <property type="entry name" value="DNA2/NAM7 HELICASE FAMILY"/>
    <property type="match status" value="1"/>
</dbReference>
<comment type="caution">
    <text evidence="4">The sequence shown here is derived from an EMBL/GenBank/DDBJ whole genome shotgun (WGS) entry which is preliminary data.</text>
</comment>
<dbReference type="Pfam" id="PF13086">
    <property type="entry name" value="AAA_11"/>
    <property type="match status" value="1"/>
</dbReference>
<dbReference type="SMART" id="SM00382">
    <property type="entry name" value="AAA"/>
    <property type="match status" value="1"/>
</dbReference>
<keyword evidence="1" id="KW-0547">Nucleotide-binding</keyword>
<dbReference type="InterPro" id="IPR003593">
    <property type="entry name" value="AAA+_ATPase"/>
</dbReference>
<dbReference type="SUPFAM" id="SSF52540">
    <property type="entry name" value="P-loop containing nucleoside triphosphate hydrolases"/>
    <property type="match status" value="1"/>
</dbReference>
<dbReference type="CDD" id="cd18808">
    <property type="entry name" value="SF1_C_Upf1"/>
    <property type="match status" value="1"/>
</dbReference>
<dbReference type="InterPro" id="IPR047187">
    <property type="entry name" value="SF1_C_Upf1"/>
</dbReference>
<dbReference type="Gene3D" id="3.40.50.300">
    <property type="entry name" value="P-loop containing nucleotide triphosphate hydrolases"/>
    <property type="match status" value="2"/>
</dbReference>
<dbReference type="InterPro" id="IPR045055">
    <property type="entry name" value="DNA2/NAM7-like"/>
</dbReference>
<dbReference type="GO" id="GO:0004386">
    <property type="term" value="F:helicase activity"/>
    <property type="evidence" value="ECO:0007669"/>
    <property type="project" value="InterPro"/>
</dbReference>
<feature type="compositionally biased region" description="Acidic residues" evidence="2">
    <location>
        <begin position="554"/>
        <end position="567"/>
    </location>
</feature>
<dbReference type="EMBL" id="JAVHNR010000012">
    <property type="protein sequence ID" value="KAK6329948.1"/>
    <property type="molecule type" value="Genomic_DNA"/>
</dbReference>
<protein>
    <recommendedName>
        <fullName evidence="3">AAA+ ATPase domain-containing protein</fullName>
    </recommendedName>
</protein>
<evidence type="ECO:0000313" key="5">
    <source>
        <dbReference type="Proteomes" id="UP001313282"/>
    </source>
</evidence>
<dbReference type="PANTHER" id="PTHR10887:SF495">
    <property type="entry name" value="HELICASE SENATAXIN ISOFORM X1-RELATED"/>
    <property type="match status" value="1"/>
</dbReference>
<dbReference type="Proteomes" id="UP001313282">
    <property type="component" value="Unassembled WGS sequence"/>
</dbReference>
<keyword evidence="5" id="KW-1185">Reference proteome</keyword>
<dbReference type="InterPro" id="IPR041679">
    <property type="entry name" value="DNA2/NAM7-like_C"/>
</dbReference>
<dbReference type="Pfam" id="PF13087">
    <property type="entry name" value="AAA_12"/>
    <property type="match status" value="1"/>
</dbReference>
<evidence type="ECO:0000259" key="3">
    <source>
        <dbReference type="SMART" id="SM00382"/>
    </source>
</evidence>
<keyword evidence="1" id="KW-0067">ATP-binding</keyword>
<name>A0AAN8MEQ6_9PEZI</name>
<feature type="compositionally biased region" description="Basic and acidic residues" evidence="2">
    <location>
        <begin position="256"/>
        <end position="274"/>
    </location>
</feature>
<gene>
    <name evidence="4" type="ORF">TWF718_003375</name>
</gene>
<feature type="region of interest" description="Disordered" evidence="2">
    <location>
        <begin position="539"/>
        <end position="567"/>
    </location>
</feature>
<feature type="region of interest" description="Disordered" evidence="2">
    <location>
        <begin position="728"/>
        <end position="766"/>
    </location>
</feature>